<name>A0ABQ4Z6G8_9ASTR</name>
<dbReference type="EMBL" id="BQNB010011005">
    <property type="protein sequence ID" value="GJS84826.1"/>
    <property type="molecule type" value="Genomic_DNA"/>
</dbReference>
<evidence type="ECO:0000313" key="3">
    <source>
        <dbReference type="Proteomes" id="UP001151760"/>
    </source>
</evidence>
<feature type="compositionally biased region" description="Basic and acidic residues" evidence="1">
    <location>
        <begin position="489"/>
        <end position="514"/>
    </location>
</feature>
<feature type="compositionally biased region" description="Basic and acidic residues" evidence="1">
    <location>
        <begin position="291"/>
        <end position="314"/>
    </location>
</feature>
<reference evidence="2" key="2">
    <citation type="submission" date="2022-01" db="EMBL/GenBank/DDBJ databases">
        <authorList>
            <person name="Yamashiro T."/>
            <person name="Shiraishi A."/>
            <person name="Satake H."/>
            <person name="Nakayama K."/>
        </authorList>
    </citation>
    <scope>NUCLEOTIDE SEQUENCE</scope>
</reference>
<proteinExistence type="predicted"/>
<reference evidence="2" key="1">
    <citation type="journal article" date="2022" name="Int. J. Mol. Sci.">
        <title>Draft Genome of Tanacetum Coccineum: Genomic Comparison of Closely Related Tanacetum-Family Plants.</title>
        <authorList>
            <person name="Yamashiro T."/>
            <person name="Shiraishi A."/>
            <person name="Nakayama K."/>
            <person name="Satake H."/>
        </authorList>
    </citation>
    <scope>NUCLEOTIDE SEQUENCE</scope>
</reference>
<accession>A0ABQ4Z6G8</accession>
<comment type="caution">
    <text evidence="2">The sequence shown here is derived from an EMBL/GenBank/DDBJ whole genome shotgun (WGS) entry which is preliminary data.</text>
</comment>
<feature type="region of interest" description="Disordered" evidence="1">
    <location>
        <begin position="476"/>
        <end position="520"/>
    </location>
</feature>
<evidence type="ECO:0000313" key="2">
    <source>
        <dbReference type="EMBL" id="GJS84826.1"/>
    </source>
</evidence>
<feature type="region of interest" description="Disordered" evidence="1">
    <location>
        <begin position="261"/>
        <end position="321"/>
    </location>
</feature>
<evidence type="ECO:0000256" key="1">
    <source>
        <dbReference type="SAM" id="MobiDB-lite"/>
    </source>
</evidence>
<feature type="compositionally biased region" description="Low complexity" evidence="1">
    <location>
        <begin position="269"/>
        <end position="280"/>
    </location>
</feature>
<gene>
    <name evidence="2" type="ORF">Tco_0751367</name>
</gene>
<organism evidence="2 3">
    <name type="scientific">Tanacetum coccineum</name>
    <dbReference type="NCBI Taxonomy" id="301880"/>
    <lineage>
        <taxon>Eukaryota</taxon>
        <taxon>Viridiplantae</taxon>
        <taxon>Streptophyta</taxon>
        <taxon>Embryophyta</taxon>
        <taxon>Tracheophyta</taxon>
        <taxon>Spermatophyta</taxon>
        <taxon>Magnoliopsida</taxon>
        <taxon>eudicotyledons</taxon>
        <taxon>Gunneridae</taxon>
        <taxon>Pentapetalae</taxon>
        <taxon>asterids</taxon>
        <taxon>campanulids</taxon>
        <taxon>Asterales</taxon>
        <taxon>Asteraceae</taxon>
        <taxon>Asteroideae</taxon>
        <taxon>Anthemideae</taxon>
        <taxon>Anthemidinae</taxon>
        <taxon>Tanacetum</taxon>
    </lineage>
</organism>
<protein>
    <submittedName>
        <fullName evidence="2">Uncharacterized protein</fullName>
    </submittedName>
</protein>
<sequence>MVYKNEINKRYYFHLDYQRFEIGADLLRHDLKTSPRQPNQPFVKPPCQEELDTFIKKLDYVDSLIIISQVVVNKLHQPWRTFLSILNKCLTRKSSRVDRAKEPIVQILWGLVNSKNVDFAKLIWEDFSEEELVEKLKLVAKGEPKGKPTFRIPIPEAMMSREIKEFDAYLNYMAKYLNVQFGSLTLGRGQGKGYMRKGVLEMNAPKKKKAGVPRRSRTITILKLKAQKHVSPNAQLLLNFKRGAKESKGQRILEEFRKTLGEGSGAAPNSLNHSDSSDNSIWESIDDDKTESDKDFDHKDDNDDSNKDSDHGDGNDYSDINFDAKEDQTAGFGILEDYNKFLNEPHEVEMSDLLNEPMYTETQTLTIVPLLETGVGILINHTEVIKDSIKDNMPNFVPQAVSGYVHPRLERTDLDVIKKNPVNLFQSSFTPSVDTTEYELKHQLYEKMFETNAYLTHNKHRTLYVAFNKNQCKGEKNIKRRKGVGGSSSKKEKAPDDTSNYERFEDADEPRQEQEEVVPT</sequence>
<keyword evidence="3" id="KW-1185">Reference proteome</keyword>
<dbReference type="Proteomes" id="UP001151760">
    <property type="component" value="Unassembled WGS sequence"/>
</dbReference>